<sequence>MKRILNLLLVIVVLASCSSPKSAGIQTNSTEQKELSVKDEVAKGALMVDVRTPEEFASGSVNGAINIPLSEVESRINEFKGKPGVVVFCRSGNRSGQAKKILESNGIKNVINGINTDTINAELAK</sequence>
<dbReference type="Proteomes" id="UP000620064">
    <property type="component" value="Unassembled WGS sequence"/>
</dbReference>
<proteinExistence type="predicted"/>
<dbReference type="PROSITE" id="PS51257">
    <property type="entry name" value="PROKAR_LIPOPROTEIN"/>
    <property type="match status" value="1"/>
</dbReference>
<evidence type="ECO:0000313" key="4">
    <source>
        <dbReference type="Proteomes" id="UP000620064"/>
    </source>
</evidence>
<feature type="signal peptide" evidence="1">
    <location>
        <begin position="1"/>
        <end position="23"/>
    </location>
</feature>
<feature type="domain" description="Rhodanese" evidence="2">
    <location>
        <begin position="41"/>
        <end position="118"/>
    </location>
</feature>
<dbReference type="RefSeq" id="WP_188616849.1">
    <property type="nucleotide sequence ID" value="NZ_BMLV01000002.1"/>
</dbReference>
<dbReference type="PROSITE" id="PS50206">
    <property type="entry name" value="RHODANESE_3"/>
    <property type="match status" value="1"/>
</dbReference>
<dbReference type="InterPro" id="IPR001763">
    <property type="entry name" value="Rhodanese-like_dom"/>
</dbReference>
<dbReference type="Gene3D" id="3.40.250.10">
    <property type="entry name" value="Rhodanese-like domain"/>
    <property type="match status" value="1"/>
</dbReference>
<evidence type="ECO:0000259" key="2">
    <source>
        <dbReference type="PROSITE" id="PS50206"/>
    </source>
</evidence>
<evidence type="ECO:0000313" key="3">
    <source>
        <dbReference type="EMBL" id="GGP02764.1"/>
    </source>
</evidence>
<dbReference type="SMART" id="SM00450">
    <property type="entry name" value="RHOD"/>
    <property type="match status" value="1"/>
</dbReference>
<dbReference type="InterPro" id="IPR050229">
    <property type="entry name" value="GlpE_sulfurtransferase"/>
</dbReference>
<dbReference type="PANTHER" id="PTHR43031:SF1">
    <property type="entry name" value="PYRIDINE NUCLEOTIDE-DISULPHIDE OXIDOREDUCTASE"/>
    <property type="match status" value="1"/>
</dbReference>
<dbReference type="SUPFAM" id="SSF52821">
    <property type="entry name" value="Rhodanese/Cell cycle control phosphatase"/>
    <property type="match status" value="1"/>
</dbReference>
<dbReference type="EMBL" id="BMLV01000002">
    <property type="protein sequence ID" value="GGP02764.1"/>
    <property type="molecule type" value="Genomic_DNA"/>
</dbReference>
<name>A0ABQ2NHN4_9FLAO</name>
<keyword evidence="4" id="KW-1185">Reference proteome</keyword>
<keyword evidence="1" id="KW-0732">Signal</keyword>
<feature type="chain" id="PRO_5045205745" description="Rhodanese domain-containing protein" evidence="1">
    <location>
        <begin position="24"/>
        <end position="125"/>
    </location>
</feature>
<organism evidence="3 4">
    <name type="scientific">Cloacibacterium rupense</name>
    <dbReference type="NCBI Taxonomy" id="517423"/>
    <lineage>
        <taxon>Bacteria</taxon>
        <taxon>Pseudomonadati</taxon>
        <taxon>Bacteroidota</taxon>
        <taxon>Flavobacteriia</taxon>
        <taxon>Flavobacteriales</taxon>
        <taxon>Weeksellaceae</taxon>
    </lineage>
</organism>
<dbReference type="CDD" id="cd00158">
    <property type="entry name" value="RHOD"/>
    <property type="match status" value="1"/>
</dbReference>
<accession>A0ABQ2NHN4</accession>
<comment type="caution">
    <text evidence="3">The sequence shown here is derived from an EMBL/GenBank/DDBJ whole genome shotgun (WGS) entry which is preliminary data.</text>
</comment>
<evidence type="ECO:0000256" key="1">
    <source>
        <dbReference type="SAM" id="SignalP"/>
    </source>
</evidence>
<dbReference type="InterPro" id="IPR036873">
    <property type="entry name" value="Rhodanese-like_dom_sf"/>
</dbReference>
<gene>
    <name evidence="3" type="ORF">GCM10010992_08470</name>
</gene>
<protein>
    <recommendedName>
        <fullName evidence="2">Rhodanese domain-containing protein</fullName>
    </recommendedName>
</protein>
<dbReference type="PANTHER" id="PTHR43031">
    <property type="entry name" value="FAD-DEPENDENT OXIDOREDUCTASE"/>
    <property type="match status" value="1"/>
</dbReference>
<dbReference type="Pfam" id="PF00581">
    <property type="entry name" value="Rhodanese"/>
    <property type="match status" value="1"/>
</dbReference>
<reference evidence="4" key="1">
    <citation type="journal article" date="2019" name="Int. J. Syst. Evol. Microbiol.">
        <title>The Global Catalogue of Microorganisms (GCM) 10K type strain sequencing project: providing services to taxonomists for standard genome sequencing and annotation.</title>
        <authorList>
            <consortium name="The Broad Institute Genomics Platform"/>
            <consortium name="The Broad Institute Genome Sequencing Center for Infectious Disease"/>
            <person name="Wu L."/>
            <person name="Ma J."/>
        </authorList>
    </citation>
    <scope>NUCLEOTIDE SEQUENCE [LARGE SCALE GENOMIC DNA]</scope>
    <source>
        <strain evidence="4">CGMCC 1.7656</strain>
    </source>
</reference>